<dbReference type="STRING" id="410332.SAMN04488550_1070"/>
<evidence type="ECO:0000259" key="7">
    <source>
        <dbReference type="Pfam" id="PF02668"/>
    </source>
</evidence>
<dbReference type="Proteomes" id="UP000035009">
    <property type="component" value="Unassembled WGS sequence"/>
</dbReference>
<dbReference type="GO" id="GO:0046872">
    <property type="term" value="F:metal ion binding"/>
    <property type="evidence" value="ECO:0007669"/>
    <property type="project" value="UniProtKB-KW"/>
</dbReference>
<keyword evidence="3" id="KW-0479">Metal-binding</keyword>
<comment type="similarity">
    <text evidence="2">Belongs to the TfdA dioxygenase family.</text>
</comment>
<dbReference type="eggNOG" id="COG2175">
    <property type="taxonomic scope" value="Bacteria"/>
</dbReference>
<keyword evidence="5" id="KW-0560">Oxidoreductase</keyword>
<dbReference type="AlphaFoldDB" id="M3UWW9"/>
<evidence type="ECO:0000256" key="5">
    <source>
        <dbReference type="ARBA" id="ARBA00023002"/>
    </source>
</evidence>
<evidence type="ECO:0000256" key="4">
    <source>
        <dbReference type="ARBA" id="ARBA00022964"/>
    </source>
</evidence>
<feature type="domain" description="TauD/TfdA-like" evidence="7">
    <location>
        <begin position="27"/>
        <end position="291"/>
    </location>
</feature>
<dbReference type="InterPro" id="IPR051323">
    <property type="entry name" value="AtsK-like"/>
</dbReference>
<evidence type="ECO:0000256" key="3">
    <source>
        <dbReference type="ARBA" id="ARBA00022723"/>
    </source>
</evidence>
<comment type="cofactor">
    <cofactor evidence="1">
        <name>Fe(2+)</name>
        <dbReference type="ChEBI" id="CHEBI:29033"/>
    </cofactor>
</comment>
<keyword evidence="9" id="KW-1185">Reference proteome</keyword>
<dbReference type="PANTHER" id="PTHR30468:SF5">
    <property type="entry name" value="ALPHA-KETOGLUTARATE-DEPENDENT SULFATE ESTER DIOXYGENASE"/>
    <property type="match status" value="1"/>
</dbReference>
<proteinExistence type="inferred from homology"/>
<protein>
    <submittedName>
        <fullName evidence="8">Putative dioxygenase</fullName>
    </submittedName>
</protein>
<dbReference type="Gene3D" id="3.60.130.10">
    <property type="entry name" value="Clavaminate synthase-like"/>
    <property type="match status" value="1"/>
</dbReference>
<keyword evidence="6" id="KW-0408">Iron</keyword>
<reference evidence="8 9" key="1">
    <citation type="submission" date="2013-02" db="EMBL/GenBank/DDBJ databases">
        <title>Whole genome shotgun sequence of Gordonia malaquae NBRC 108250.</title>
        <authorList>
            <person name="Yoshida I."/>
            <person name="Hosoyama A."/>
            <person name="Tsuchikane K."/>
            <person name="Ando Y."/>
            <person name="Baba S."/>
            <person name="Ohji S."/>
            <person name="Hamada M."/>
            <person name="Tamura T."/>
            <person name="Yamazoe A."/>
            <person name="Yamazaki S."/>
            <person name="Fujita N."/>
        </authorList>
    </citation>
    <scope>NUCLEOTIDE SEQUENCE [LARGE SCALE GENOMIC DNA]</scope>
    <source>
        <strain evidence="8 9">NBRC 108250</strain>
    </source>
</reference>
<evidence type="ECO:0000313" key="8">
    <source>
        <dbReference type="EMBL" id="GAC80167.1"/>
    </source>
</evidence>
<keyword evidence="4 8" id="KW-0223">Dioxygenase</keyword>
<dbReference type="EMBL" id="BAOP01000015">
    <property type="protein sequence ID" value="GAC80167.1"/>
    <property type="molecule type" value="Genomic_DNA"/>
</dbReference>
<evidence type="ECO:0000256" key="2">
    <source>
        <dbReference type="ARBA" id="ARBA00005896"/>
    </source>
</evidence>
<accession>M3UWW9</accession>
<dbReference type="GO" id="GO:0005737">
    <property type="term" value="C:cytoplasm"/>
    <property type="evidence" value="ECO:0007669"/>
    <property type="project" value="TreeGrafter"/>
</dbReference>
<dbReference type="InterPro" id="IPR003819">
    <property type="entry name" value="TauD/TfdA-like"/>
</dbReference>
<dbReference type="PANTHER" id="PTHR30468">
    <property type="entry name" value="ALPHA-KETOGLUTARATE-DEPENDENT SULFONATE DIOXYGENASE"/>
    <property type="match status" value="1"/>
</dbReference>
<sequence length="323" mass="35291">MTASINGSAPTTTRASDNISSGVEFDITPIGPTHGARISGFDIATASDSQIAALRIALAEHKVLVLNDQHLDDDQHVRFAARIGDLTAGHPVWDSGADLPAEVYSLDSTDNGFADVWHTDVTFMPRPPAASILRPLVLPQLGGDTNWADGEAAYASLSSPMQRLADELVAVHDGNREFGYYLRHRRSGKGNVWDGEEVTGLRPVRHPVVRIHPVTGRKALFVNPGFTSHIAGVSEAESRGLLDAFYGHLTKPEHIVRHSWSLGDVVLWDNRSTAHYANRDYSQRRIMHRVTLRGDRPVGPQGHVEPFGDESGHWWAAESKSVG</sequence>
<dbReference type="OrthoDB" id="581608at2"/>
<dbReference type="RefSeq" id="WP_008379029.1">
    <property type="nucleotide sequence ID" value="NZ_BAOP01000015.1"/>
</dbReference>
<comment type="caution">
    <text evidence="8">The sequence shown here is derived from an EMBL/GenBank/DDBJ whole genome shotgun (WGS) entry which is preliminary data.</text>
</comment>
<dbReference type="InterPro" id="IPR042098">
    <property type="entry name" value="TauD-like_sf"/>
</dbReference>
<evidence type="ECO:0000256" key="1">
    <source>
        <dbReference type="ARBA" id="ARBA00001954"/>
    </source>
</evidence>
<dbReference type="Pfam" id="PF02668">
    <property type="entry name" value="TauD"/>
    <property type="match status" value="1"/>
</dbReference>
<evidence type="ECO:0000313" key="9">
    <source>
        <dbReference type="Proteomes" id="UP000035009"/>
    </source>
</evidence>
<dbReference type="SUPFAM" id="SSF51197">
    <property type="entry name" value="Clavaminate synthase-like"/>
    <property type="match status" value="1"/>
</dbReference>
<name>M3UWW9_GORML</name>
<evidence type="ECO:0000256" key="6">
    <source>
        <dbReference type="ARBA" id="ARBA00023004"/>
    </source>
</evidence>
<organism evidence="8 9">
    <name type="scientific">Gordonia malaquae NBRC 108250</name>
    <dbReference type="NCBI Taxonomy" id="1223542"/>
    <lineage>
        <taxon>Bacteria</taxon>
        <taxon>Bacillati</taxon>
        <taxon>Actinomycetota</taxon>
        <taxon>Actinomycetes</taxon>
        <taxon>Mycobacteriales</taxon>
        <taxon>Gordoniaceae</taxon>
        <taxon>Gordonia</taxon>
    </lineage>
</organism>
<gene>
    <name evidence="8" type="ORF">GM1_015_00410</name>
</gene>
<dbReference type="GO" id="GO:0016706">
    <property type="term" value="F:2-oxoglutarate-dependent dioxygenase activity"/>
    <property type="evidence" value="ECO:0007669"/>
    <property type="project" value="TreeGrafter"/>
</dbReference>